<dbReference type="HOGENOM" id="CLU_035706_0_2_14"/>
<dbReference type="KEGG" id="mpe:MYPE1240"/>
<evidence type="ECO:0000313" key="5">
    <source>
        <dbReference type="Proteomes" id="UP000002522"/>
    </source>
</evidence>
<accession>Q8CMI2</accession>
<dbReference type="Pfam" id="PF13936">
    <property type="entry name" value="HTH_38"/>
    <property type="match status" value="1"/>
</dbReference>
<dbReference type="Gene3D" id="3.30.420.10">
    <property type="entry name" value="Ribonuclease H-like superfamily/Ribonuclease H"/>
    <property type="match status" value="1"/>
</dbReference>
<dbReference type="EMBL" id="BA000026">
    <property type="protein sequence ID" value="BAC44764.1"/>
    <property type="molecule type" value="Genomic_DNA"/>
</dbReference>
<evidence type="ECO:0000313" key="4">
    <source>
        <dbReference type="EMBL" id="BAC44764.1"/>
    </source>
</evidence>
<dbReference type="GO" id="GO:0032196">
    <property type="term" value="P:transposition"/>
    <property type="evidence" value="ECO:0007669"/>
    <property type="project" value="TreeGrafter"/>
</dbReference>
<keyword evidence="5" id="KW-1185">Reference proteome</keyword>
<gene>
    <name evidence="3" type="ordered locus">MYPE1240</name>
    <name evidence="4" type="ordered locus">MYPE9780</name>
</gene>
<dbReference type="InterPro" id="IPR036397">
    <property type="entry name" value="RNaseH_sf"/>
</dbReference>
<feature type="domain" description="Integrase catalytic" evidence="2">
    <location>
        <begin position="170"/>
        <end position="333"/>
    </location>
</feature>
<dbReference type="InterPro" id="IPR001584">
    <property type="entry name" value="Integrase_cat-core"/>
</dbReference>
<evidence type="ECO:0000256" key="1">
    <source>
        <dbReference type="ARBA" id="ARBA00023172"/>
    </source>
</evidence>
<evidence type="ECO:0000313" key="3">
    <source>
        <dbReference type="EMBL" id="BAC43916.1"/>
    </source>
</evidence>
<dbReference type="KEGG" id="mpe:MYPE9780"/>
<name>Q8CMI2_MALP2</name>
<dbReference type="InterPro" id="IPR012337">
    <property type="entry name" value="RNaseH-like_sf"/>
</dbReference>
<dbReference type="eggNOG" id="COG2826">
    <property type="taxonomic scope" value="Bacteria"/>
</dbReference>
<dbReference type="GO" id="GO:0004803">
    <property type="term" value="F:transposase activity"/>
    <property type="evidence" value="ECO:0007669"/>
    <property type="project" value="TreeGrafter"/>
</dbReference>
<dbReference type="RefSeq" id="WP_011076952.1">
    <property type="nucleotide sequence ID" value="NC_004432.1"/>
</dbReference>
<evidence type="ECO:0000259" key="2">
    <source>
        <dbReference type="PROSITE" id="PS50994"/>
    </source>
</evidence>
<dbReference type="GO" id="GO:0015074">
    <property type="term" value="P:DNA integration"/>
    <property type="evidence" value="ECO:0007669"/>
    <property type="project" value="InterPro"/>
</dbReference>
<protein>
    <submittedName>
        <fullName evidence="3">Transposase for IS1630-like insertion sequence element</fullName>
    </submittedName>
</protein>
<dbReference type="AlphaFoldDB" id="Q8CMI2"/>
<dbReference type="InParanoid" id="Q8CMI2"/>
<dbReference type="GO" id="GO:0005829">
    <property type="term" value="C:cytosol"/>
    <property type="evidence" value="ECO:0007669"/>
    <property type="project" value="TreeGrafter"/>
</dbReference>
<dbReference type="PANTHER" id="PTHR10948">
    <property type="entry name" value="TRANSPOSASE"/>
    <property type="match status" value="1"/>
</dbReference>
<dbReference type="GO" id="GO:0006310">
    <property type="term" value="P:DNA recombination"/>
    <property type="evidence" value="ECO:0007669"/>
    <property type="project" value="UniProtKB-KW"/>
</dbReference>
<dbReference type="GO" id="GO:0003676">
    <property type="term" value="F:nucleic acid binding"/>
    <property type="evidence" value="ECO:0007669"/>
    <property type="project" value="InterPro"/>
</dbReference>
<dbReference type="PANTHER" id="PTHR10948:SF23">
    <property type="entry name" value="TRANSPOSASE INSI FOR INSERTION SEQUENCE ELEMENT IS30A-RELATED"/>
    <property type="match status" value="1"/>
</dbReference>
<dbReference type="Proteomes" id="UP000002522">
    <property type="component" value="Chromosome"/>
</dbReference>
<dbReference type="InterPro" id="IPR053392">
    <property type="entry name" value="Transposase_IS30-like"/>
</dbReference>
<dbReference type="NCBIfam" id="NF033563">
    <property type="entry name" value="transpos_IS30"/>
    <property type="match status" value="1"/>
</dbReference>
<dbReference type="SUPFAM" id="SSF53098">
    <property type="entry name" value="Ribonuclease H-like"/>
    <property type="match status" value="1"/>
</dbReference>
<proteinExistence type="predicted"/>
<dbReference type="InterPro" id="IPR025246">
    <property type="entry name" value="IS30-like_HTH"/>
</dbReference>
<organism evidence="3 5">
    <name type="scientific">Malacoplasma penetrans (strain HF-2)</name>
    <name type="common">Mycoplasma penetrans</name>
    <dbReference type="NCBI Taxonomy" id="272633"/>
    <lineage>
        <taxon>Bacteria</taxon>
        <taxon>Bacillati</taxon>
        <taxon>Mycoplasmatota</taxon>
        <taxon>Mycoplasmoidales</taxon>
        <taxon>Mycoplasmoidaceae</taxon>
        <taxon>Malacoplasma</taxon>
    </lineage>
</organism>
<dbReference type="PROSITE" id="PS50994">
    <property type="entry name" value="INTEGRASE"/>
    <property type="match status" value="1"/>
</dbReference>
<keyword evidence="1" id="KW-0233">DNA recombination</keyword>
<reference evidence="3 5" key="1">
    <citation type="journal article" date="2002" name="Nucleic Acids Res.">
        <title>The complete genomic sequence of Mycoplasma penetrans, an intracellular bacterial pathogen in humans.</title>
        <authorList>
            <person name="Sasaki Y."/>
            <person name="Ishikawa J."/>
            <person name="Yamashita A."/>
            <person name="Oshima K."/>
            <person name="Kenri T."/>
            <person name="Furuya K."/>
            <person name="Yoshino C."/>
            <person name="Horino A."/>
            <person name="Shiba T."/>
            <person name="Sasaki T."/>
            <person name="Hattori M."/>
        </authorList>
    </citation>
    <scope>NUCLEOTIDE SEQUENCE [LARGE SCALE GENOMIC DNA]</scope>
    <source>
        <strain evidence="3 5">HF-2</strain>
    </source>
</reference>
<sequence>MFYTTITLNDTNKYRHLSYGEREIIGHMYFVQKKNINQIATELKRHRSTILREIRRNNNVEGYSAEKAQKKYIERRNHKNFFLWQKYKTFSELFAEKYNCKWHGVELTRHYIKENYPCVLVPSTKQIYNWIQTNKWIKKRSDKLRTAYIKGRKRKKGMFSKFDEKYVHPFWMRPKHILNRKEFGHWELDLVIGKRQSGYSNLLVMVERKTRNSFITKVENKNPFTINSAIKSLVNKNNLHVKTITIDNGIEFSKIGIAAYWIKCKVYYCEPYASYQRGSNENVNGLIRRVYKKGTDFSLLSDAEINNLQNKINRMPRKMFNYMSSDQYYKKCMNSLNW</sequence>
<dbReference type="EMBL" id="BA000026">
    <property type="protein sequence ID" value="BAC43916.1"/>
    <property type="molecule type" value="Genomic_DNA"/>
</dbReference>
<dbReference type="InterPro" id="IPR051917">
    <property type="entry name" value="Transposase-Integrase"/>
</dbReference>